<dbReference type="AlphaFoldDB" id="X0Z7K3"/>
<sequence>MRNVNVRFEEEDFEWLAAEVEKGRFASMAHGVRMALKGLMKPSLAVELRMIEDVSVAQGVVVEKAKCHDPIFMYPGLNIQLSFGEGEEEDNKRENGFLRLDFTETGKLLVRIYPIKVAKLLPPRGITSRPASRYAP</sequence>
<dbReference type="EMBL" id="BART01005372">
    <property type="protein sequence ID" value="GAG65024.1"/>
    <property type="molecule type" value="Genomic_DNA"/>
</dbReference>
<evidence type="ECO:0000313" key="1">
    <source>
        <dbReference type="EMBL" id="GAG65024.1"/>
    </source>
</evidence>
<proteinExistence type="predicted"/>
<gene>
    <name evidence="1" type="ORF">S01H4_12570</name>
</gene>
<name>X0Z7K3_9ZZZZ</name>
<comment type="caution">
    <text evidence="1">The sequence shown here is derived from an EMBL/GenBank/DDBJ whole genome shotgun (WGS) entry which is preliminary data.</text>
</comment>
<protein>
    <submittedName>
        <fullName evidence="1">Uncharacterized protein</fullName>
    </submittedName>
</protein>
<organism evidence="1">
    <name type="scientific">marine sediment metagenome</name>
    <dbReference type="NCBI Taxonomy" id="412755"/>
    <lineage>
        <taxon>unclassified sequences</taxon>
        <taxon>metagenomes</taxon>
        <taxon>ecological metagenomes</taxon>
    </lineage>
</organism>
<reference evidence="1" key="1">
    <citation type="journal article" date="2014" name="Front. Microbiol.">
        <title>High frequency of phylogenetically diverse reductive dehalogenase-homologous genes in deep subseafloor sedimentary metagenomes.</title>
        <authorList>
            <person name="Kawai M."/>
            <person name="Futagami T."/>
            <person name="Toyoda A."/>
            <person name="Takaki Y."/>
            <person name="Nishi S."/>
            <person name="Hori S."/>
            <person name="Arai W."/>
            <person name="Tsubouchi T."/>
            <person name="Morono Y."/>
            <person name="Uchiyama I."/>
            <person name="Ito T."/>
            <person name="Fujiyama A."/>
            <person name="Inagaki F."/>
            <person name="Takami H."/>
        </authorList>
    </citation>
    <scope>NUCLEOTIDE SEQUENCE</scope>
    <source>
        <strain evidence="1">Expedition CK06-06</strain>
    </source>
</reference>
<accession>X0Z7K3</accession>